<dbReference type="Proteomes" id="UP001412239">
    <property type="component" value="Unassembled WGS sequence"/>
</dbReference>
<evidence type="ECO:0000313" key="2">
    <source>
        <dbReference type="Proteomes" id="UP001412239"/>
    </source>
</evidence>
<dbReference type="AlphaFoldDB" id="A0A292Q3B4"/>
<dbReference type="InterPro" id="IPR037151">
    <property type="entry name" value="AlkB-like_sf"/>
</dbReference>
<feature type="non-terminal residue" evidence="1">
    <location>
        <position position="1"/>
    </location>
</feature>
<evidence type="ECO:0008006" key="3">
    <source>
        <dbReference type="Google" id="ProtNLM"/>
    </source>
</evidence>
<gene>
    <name evidence="1" type="ORF">GSTUAT00002714001</name>
</gene>
<protein>
    <recommendedName>
        <fullName evidence="3">Cupin type-1 domain-containing protein</fullName>
    </recommendedName>
</protein>
<dbReference type="EMBL" id="LN890977">
    <property type="protein sequence ID" value="CUS13200.1"/>
    <property type="molecule type" value="Genomic_DNA"/>
</dbReference>
<keyword evidence="2" id="KW-1185">Reference proteome</keyword>
<name>A0A292Q3B4_9PEZI</name>
<accession>A0A292Q3B4</accession>
<sequence>IANIYSPRDTLEPHRHVSKVGSAPLVAISLGCEAPFMAGVGEEEGVRVRCGDVVVMRARRGGCGVLRLRLLLGRAL</sequence>
<dbReference type="Gene3D" id="2.60.120.590">
    <property type="entry name" value="Alpha-ketoglutarate-dependent dioxygenase AlkB-like"/>
    <property type="match status" value="1"/>
</dbReference>
<evidence type="ECO:0000313" key="1">
    <source>
        <dbReference type="EMBL" id="CUS13200.1"/>
    </source>
</evidence>
<proteinExistence type="predicted"/>
<organism evidence="1 2">
    <name type="scientific">Tuber aestivum</name>
    <name type="common">summer truffle</name>
    <dbReference type="NCBI Taxonomy" id="59557"/>
    <lineage>
        <taxon>Eukaryota</taxon>
        <taxon>Fungi</taxon>
        <taxon>Dikarya</taxon>
        <taxon>Ascomycota</taxon>
        <taxon>Pezizomycotina</taxon>
        <taxon>Pezizomycetes</taxon>
        <taxon>Pezizales</taxon>
        <taxon>Tuberaceae</taxon>
        <taxon>Tuber</taxon>
    </lineage>
</organism>
<feature type="non-terminal residue" evidence="1">
    <location>
        <position position="76"/>
    </location>
</feature>
<reference evidence="1" key="1">
    <citation type="submission" date="2015-10" db="EMBL/GenBank/DDBJ databases">
        <authorList>
            <person name="Regsiter A."/>
            <person name="william w."/>
        </authorList>
    </citation>
    <scope>NUCLEOTIDE SEQUENCE</scope>
    <source>
        <strain evidence="1">Montdore</strain>
    </source>
</reference>